<keyword evidence="1" id="KW-0326">Glycosidase</keyword>
<feature type="domain" description="F5/8 type C" evidence="2">
    <location>
        <begin position="1"/>
        <end position="95"/>
    </location>
</feature>
<gene>
    <name evidence="3" type="ORF">DP130_01710</name>
</gene>
<dbReference type="InterPro" id="IPR000421">
    <property type="entry name" value="FA58C"/>
</dbReference>
<evidence type="ECO:0000259" key="2">
    <source>
        <dbReference type="PROSITE" id="PS50022"/>
    </source>
</evidence>
<keyword evidence="1" id="KW-0378">Hydrolase</keyword>
<sequence>MDKNLCVNGTVIASNDYQPSYPERKKECVFDGNLDTNWGGITGQTIDKSWIGYDFLKPTTIIKIKLHQSNNSNSSINIVSVQGSNDEIQWKEIKQFSLIPGLNILDLSTNNKAFNKYRLVAKTDVGIPTWAWLVKEIEMYGNLYKFLLKQNSNYYSIKNNFYKLGQPNDNAQLEQWYDKYGTKNVNTILEPLDFKDVPMSLEESTGIWKTDFELDANKILGNIKMIEESIKNEGNKTIRYECKQYKIYDKLDNEFGIMMADNK</sequence>
<dbReference type="Pfam" id="PF00754">
    <property type="entry name" value="F5_F8_type_C"/>
    <property type="match status" value="1"/>
</dbReference>
<evidence type="ECO:0000313" key="4">
    <source>
        <dbReference type="Proteomes" id="UP000290921"/>
    </source>
</evidence>
<dbReference type="AlphaFoldDB" id="A0A4Q0VEP0"/>
<evidence type="ECO:0000256" key="1">
    <source>
        <dbReference type="ARBA" id="ARBA00023295"/>
    </source>
</evidence>
<comment type="caution">
    <text evidence="3">The sequence shown here is derived from an EMBL/GenBank/DDBJ whole genome shotgun (WGS) entry which is preliminary data.</text>
</comment>
<dbReference type="Proteomes" id="UP000290921">
    <property type="component" value="Unassembled WGS sequence"/>
</dbReference>
<organism evidence="3 4">
    <name type="scientific">Clostridium tetani</name>
    <dbReference type="NCBI Taxonomy" id="1513"/>
    <lineage>
        <taxon>Bacteria</taxon>
        <taxon>Bacillati</taxon>
        <taxon>Bacillota</taxon>
        <taxon>Clostridia</taxon>
        <taxon>Eubacteriales</taxon>
        <taxon>Clostridiaceae</taxon>
        <taxon>Clostridium</taxon>
    </lineage>
</organism>
<dbReference type="GO" id="GO:0016798">
    <property type="term" value="F:hydrolase activity, acting on glycosyl bonds"/>
    <property type="evidence" value="ECO:0007669"/>
    <property type="project" value="UniProtKB-KW"/>
</dbReference>
<accession>A0A4Q0VEP0</accession>
<dbReference type="PROSITE" id="PS50022">
    <property type="entry name" value="FA58C_3"/>
    <property type="match status" value="1"/>
</dbReference>
<evidence type="ECO:0000313" key="3">
    <source>
        <dbReference type="EMBL" id="RXI50708.1"/>
    </source>
</evidence>
<dbReference type="Gene3D" id="2.60.120.260">
    <property type="entry name" value="Galactose-binding domain-like"/>
    <property type="match status" value="1"/>
</dbReference>
<protein>
    <recommendedName>
        <fullName evidence="2">F5/8 type C domain-containing protein</fullName>
    </recommendedName>
</protein>
<reference evidence="3 4" key="1">
    <citation type="submission" date="2018-06" db="EMBL/GenBank/DDBJ databases">
        <title>Genome conservation of Clostridium tetani.</title>
        <authorList>
            <person name="Bruggemann H."/>
            <person name="Popoff M.R."/>
        </authorList>
    </citation>
    <scope>NUCLEOTIDE SEQUENCE [LARGE SCALE GENOMIC DNA]</scope>
    <source>
        <strain evidence="3 4">2017.061</strain>
    </source>
</reference>
<dbReference type="SUPFAM" id="SSF49785">
    <property type="entry name" value="Galactose-binding domain-like"/>
    <property type="match status" value="1"/>
</dbReference>
<dbReference type="RefSeq" id="WP_129029707.1">
    <property type="nucleotide sequence ID" value="NZ_QMAP01000001.1"/>
</dbReference>
<dbReference type="EMBL" id="QMAP01000001">
    <property type="protein sequence ID" value="RXI50708.1"/>
    <property type="molecule type" value="Genomic_DNA"/>
</dbReference>
<name>A0A4Q0VEP0_CLOTA</name>
<proteinExistence type="predicted"/>
<dbReference type="InterPro" id="IPR008979">
    <property type="entry name" value="Galactose-bd-like_sf"/>
</dbReference>